<dbReference type="PANTHER" id="PTHR31601:SF2">
    <property type="entry name" value="ALPHA-KETOGLUTARATE DEHYDROGENASE COMPONENT 4"/>
    <property type="match status" value="1"/>
</dbReference>
<dbReference type="GO" id="GO:0005840">
    <property type="term" value="C:ribosome"/>
    <property type="evidence" value="ECO:0007669"/>
    <property type="project" value="UniProtKB-KW"/>
</dbReference>
<comment type="similarity">
    <text evidence="3">Belongs to the alpha-ketoglutarate dehydrogenase component 4 family.</text>
</comment>
<dbReference type="RefSeq" id="XP_041408077.1">
    <property type="nucleotide sequence ID" value="XM_041552143.1"/>
</dbReference>
<evidence type="ECO:0000313" key="4">
    <source>
        <dbReference type="EMBL" id="CAB4256233.1"/>
    </source>
</evidence>
<organism evidence="4 5">
    <name type="scientific">Maudiozyma barnettii</name>
    <dbReference type="NCBI Taxonomy" id="61262"/>
    <lineage>
        <taxon>Eukaryota</taxon>
        <taxon>Fungi</taxon>
        <taxon>Dikarya</taxon>
        <taxon>Ascomycota</taxon>
        <taxon>Saccharomycotina</taxon>
        <taxon>Saccharomycetes</taxon>
        <taxon>Saccharomycetales</taxon>
        <taxon>Saccharomycetaceae</taxon>
        <taxon>Maudiozyma</taxon>
    </lineage>
</organism>
<accession>A0A8H2ZJR4</accession>
<evidence type="ECO:0000256" key="2">
    <source>
        <dbReference type="ARBA" id="ARBA00023128"/>
    </source>
</evidence>
<dbReference type="Pfam" id="PF10937">
    <property type="entry name" value="Kgd4-YMR31"/>
    <property type="match status" value="1"/>
</dbReference>
<dbReference type="OrthoDB" id="2116030at2759"/>
<keyword evidence="5" id="KW-1185">Reference proteome</keyword>
<comment type="subcellular location">
    <subcellularLocation>
        <location evidence="1">Mitochondrion</location>
    </subcellularLocation>
</comment>
<dbReference type="EMBL" id="CAEFZW010000008">
    <property type="protein sequence ID" value="CAB4256233.1"/>
    <property type="molecule type" value="Genomic_DNA"/>
</dbReference>
<proteinExistence type="inferred from homology"/>
<dbReference type="Proteomes" id="UP000644660">
    <property type="component" value="Unassembled WGS sequence"/>
</dbReference>
<protein>
    <submittedName>
        <fullName evidence="4">Similar to Saccharomyces cerevisiae YFR049W YMR31 Mitochondrial ribosomal protein of the small subunit, has similarity to human mitochondrial ribosomal protein MRP-S36</fullName>
    </submittedName>
</protein>
<dbReference type="GO" id="GO:0005739">
    <property type="term" value="C:mitochondrion"/>
    <property type="evidence" value="ECO:0007669"/>
    <property type="project" value="UniProtKB-SubCell"/>
</dbReference>
<dbReference type="PANTHER" id="PTHR31601">
    <property type="entry name" value="28S RIBOSOMAL PROTEIN S36, MITOCHONDRIAL"/>
    <property type="match status" value="1"/>
</dbReference>
<keyword evidence="4" id="KW-0689">Ribosomal protein</keyword>
<keyword evidence="4" id="KW-0687">Ribonucleoprotein</keyword>
<dbReference type="GO" id="GO:0006103">
    <property type="term" value="P:2-oxoglutarate metabolic process"/>
    <property type="evidence" value="ECO:0007669"/>
    <property type="project" value="InterPro"/>
</dbReference>
<dbReference type="AlphaFoldDB" id="A0A8H2ZJR4"/>
<gene>
    <name evidence="4" type="ORF">KABA2_08S06270</name>
</gene>
<evidence type="ECO:0000256" key="1">
    <source>
        <dbReference type="ARBA" id="ARBA00004173"/>
    </source>
</evidence>
<reference evidence="4 5" key="1">
    <citation type="submission" date="2020-05" db="EMBL/GenBank/DDBJ databases">
        <authorList>
            <person name="Casaregola S."/>
            <person name="Devillers H."/>
            <person name="Grondin C."/>
        </authorList>
    </citation>
    <scope>NUCLEOTIDE SEQUENCE [LARGE SCALE GENOMIC DNA]</scope>
    <source>
        <strain evidence="4 5">CLIB 1767</strain>
    </source>
</reference>
<dbReference type="GeneID" id="64859305"/>
<evidence type="ECO:0000256" key="3">
    <source>
        <dbReference type="ARBA" id="ARBA00043970"/>
    </source>
</evidence>
<keyword evidence="2" id="KW-0496">Mitochondrion</keyword>
<evidence type="ECO:0000313" key="5">
    <source>
        <dbReference type="Proteomes" id="UP000644660"/>
    </source>
</evidence>
<sequence length="127" mass="14208">MIPTQVRLAHSYKPLIKFVGNKEALVDMLKAHNYKQTKPHPCAMNGIAPGSKECLSVNDILSKQLPFKVVTYINKNSATPFSDSRYNFAPRGLKVGELESIFDLPKKYQYKPIDELEIEAINNGGAL</sequence>
<dbReference type="GO" id="GO:0004591">
    <property type="term" value="F:oxoglutarate dehydrogenase (succinyl-transferring) activity"/>
    <property type="evidence" value="ECO:0007669"/>
    <property type="project" value="TreeGrafter"/>
</dbReference>
<comment type="caution">
    <text evidence="4">The sequence shown here is derived from an EMBL/GenBank/DDBJ whole genome shotgun (WGS) entry which is preliminary data.</text>
</comment>
<name>A0A8H2ZJR4_9SACH</name>
<dbReference type="InterPro" id="IPR020373">
    <property type="entry name" value="Kgd4/YMR-31"/>
</dbReference>